<feature type="region of interest" description="Disordered" evidence="1">
    <location>
        <begin position="151"/>
        <end position="196"/>
    </location>
</feature>
<dbReference type="SUPFAM" id="SSF89009">
    <property type="entry name" value="GAT-like domain"/>
    <property type="match status" value="1"/>
</dbReference>
<dbReference type="STRING" id="431595.K3WUT1"/>
<organism evidence="3 4">
    <name type="scientific">Globisporangium ultimum (strain ATCC 200006 / CBS 805.95 / DAOM BR144)</name>
    <name type="common">Pythium ultimum</name>
    <dbReference type="NCBI Taxonomy" id="431595"/>
    <lineage>
        <taxon>Eukaryota</taxon>
        <taxon>Sar</taxon>
        <taxon>Stramenopiles</taxon>
        <taxon>Oomycota</taxon>
        <taxon>Peronosporomycetes</taxon>
        <taxon>Pythiales</taxon>
        <taxon>Pythiaceae</taxon>
        <taxon>Globisporangium</taxon>
    </lineage>
</organism>
<feature type="domain" description="VHS" evidence="2">
    <location>
        <begin position="20"/>
        <end position="147"/>
    </location>
</feature>
<dbReference type="Gene3D" id="1.25.40.90">
    <property type="match status" value="1"/>
</dbReference>
<dbReference type="InParanoid" id="K3WUT1"/>
<dbReference type="GO" id="GO:0035091">
    <property type="term" value="F:phosphatidylinositol binding"/>
    <property type="evidence" value="ECO:0007669"/>
    <property type="project" value="InterPro"/>
</dbReference>
<dbReference type="PANTHER" id="PTHR45898">
    <property type="entry name" value="TOM1-LIKE PROTEIN"/>
    <property type="match status" value="1"/>
</dbReference>
<evidence type="ECO:0000256" key="1">
    <source>
        <dbReference type="SAM" id="MobiDB-lite"/>
    </source>
</evidence>
<dbReference type="AlphaFoldDB" id="K3WUT1"/>
<reference evidence="4" key="2">
    <citation type="submission" date="2010-04" db="EMBL/GenBank/DDBJ databases">
        <authorList>
            <person name="Buell R."/>
            <person name="Hamilton J."/>
            <person name="Hostetler J."/>
        </authorList>
    </citation>
    <scope>NUCLEOTIDE SEQUENCE [LARGE SCALE GENOMIC DNA]</scope>
    <source>
        <strain evidence="4">DAOM:BR144</strain>
    </source>
</reference>
<dbReference type="GO" id="GO:0043130">
    <property type="term" value="F:ubiquitin binding"/>
    <property type="evidence" value="ECO:0007669"/>
    <property type="project" value="InterPro"/>
</dbReference>
<sequence>MATPYSLQEVAEIGDLIERATAEHLTEPEWQLNIAICDIANSNHAIGEDIVRALQKKLRSESPRTVLQTLVLIETVVKNGPKSIHTQIGTRAFLNDIAALTDGSLGFDVQNQSLLLIKQWADAFSGSALTAFQDMYRQLKLQGVEFPESENDVPIFTPPPSSVAAPALSTTSSFRMDPRAGGTSAGSSSSKRTREQQIEKLHLDLQVVMEKITQFRDIWTSGTSGEELEDVLDFLRQCQPRMNTLIEGGIMGKIDEKTLEKCLTINDHLIKALEESRPSSSSQNADLMSFDSPPRASRKSDLSNGMDRLNLQESNRSNSEDGDTVSV</sequence>
<reference evidence="4" key="1">
    <citation type="journal article" date="2010" name="Genome Biol.">
        <title>Genome sequence of the necrotrophic plant pathogen Pythium ultimum reveals original pathogenicity mechanisms and effector repertoire.</title>
        <authorList>
            <person name="Levesque C.A."/>
            <person name="Brouwer H."/>
            <person name="Cano L."/>
            <person name="Hamilton J.P."/>
            <person name="Holt C."/>
            <person name="Huitema E."/>
            <person name="Raffaele S."/>
            <person name="Robideau G.P."/>
            <person name="Thines M."/>
            <person name="Win J."/>
            <person name="Zerillo M.M."/>
            <person name="Beakes G.W."/>
            <person name="Boore J.L."/>
            <person name="Busam D."/>
            <person name="Dumas B."/>
            <person name="Ferriera S."/>
            <person name="Fuerstenberg S.I."/>
            <person name="Gachon C.M."/>
            <person name="Gaulin E."/>
            <person name="Govers F."/>
            <person name="Grenville-Briggs L."/>
            <person name="Horner N."/>
            <person name="Hostetler J."/>
            <person name="Jiang R.H."/>
            <person name="Johnson J."/>
            <person name="Krajaejun T."/>
            <person name="Lin H."/>
            <person name="Meijer H.J."/>
            <person name="Moore B."/>
            <person name="Morris P."/>
            <person name="Phuntmart V."/>
            <person name="Puiu D."/>
            <person name="Shetty J."/>
            <person name="Stajich J.E."/>
            <person name="Tripathy S."/>
            <person name="Wawra S."/>
            <person name="van West P."/>
            <person name="Whitty B.R."/>
            <person name="Coutinho P.M."/>
            <person name="Henrissat B."/>
            <person name="Martin F."/>
            <person name="Thomas P.D."/>
            <person name="Tyler B.M."/>
            <person name="De Vries R.P."/>
            <person name="Kamoun S."/>
            <person name="Yandell M."/>
            <person name="Tisserat N."/>
            <person name="Buell C.R."/>
        </authorList>
    </citation>
    <scope>NUCLEOTIDE SEQUENCE</scope>
    <source>
        <strain evidence="4">DAOM:BR144</strain>
    </source>
</reference>
<dbReference type="eggNOG" id="KOG1087">
    <property type="taxonomic scope" value="Eukaryota"/>
</dbReference>
<dbReference type="EnsemblProtists" id="PYU1_T008728">
    <property type="protein sequence ID" value="PYU1_T008728"/>
    <property type="gene ID" value="PYU1_G008711"/>
</dbReference>
<protein>
    <recommendedName>
        <fullName evidence="2">VHS domain-containing protein</fullName>
    </recommendedName>
</protein>
<proteinExistence type="predicted"/>
<dbReference type="Proteomes" id="UP000019132">
    <property type="component" value="Unassembled WGS sequence"/>
</dbReference>
<dbReference type="InterPro" id="IPR044836">
    <property type="entry name" value="TOL_plant"/>
</dbReference>
<keyword evidence="4" id="KW-1185">Reference proteome</keyword>
<dbReference type="CDD" id="cd03561">
    <property type="entry name" value="VHS"/>
    <property type="match status" value="1"/>
</dbReference>
<dbReference type="PANTHER" id="PTHR45898:SF4">
    <property type="entry name" value="TARGET OF MYB PROTEIN 1"/>
    <property type="match status" value="1"/>
</dbReference>
<feature type="compositionally biased region" description="Low complexity" evidence="1">
    <location>
        <begin position="162"/>
        <end position="190"/>
    </location>
</feature>
<evidence type="ECO:0000259" key="2">
    <source>
        <dbReference type="PROSITE" id="PS50179"/>
    </source>
</evidence>
<dbReference type="InterPro" id="IPR002014">
    <property type="entry name" value="VHS_dom"/>
</dbReference>
<dbReference type="SUPFAM" id="SSF48464">
    <property type="entry name" value="ENTH/VHS domain"/>
    <property type="match status" value="1"/>
</dbReference>
<evidence type="ECO:0000313" key="4">
    <source>
        <dbReference type="Proteomes" id="UP000019132"/>
    </source>
</evidence>
<feature type="region of interest" description="Disordered" evidence="1">
    <location>
        <begin position="274"/>
        <end position="327"/>
    </location>
</feature>
<dbReference type="EMBL" id="GL376558">
    <property type="status" value="NOT_ANNOTATED_CDS"/>
    <property type="molecule type" value="Genomic_DNA"/>
</dbReference>
<dbReference type="Pfam" id="PF00790">
    <property type="entry name" value="VHS"/>
    <property type="match status" value="1"/>
</dbReference>
<name>K3WUT1_GLOUD</name>
<dbReference type="VEuPathDB" id="FungiDB:PYU1_G008711"/>
<dbReference type="InterPro" id="IPR008942">
    <property type="entry name" value="ENTH_VHS"/>
</dbReference>
<reference evidence="3" key="3">
    <citation type="submission" date="2015-02" db="UniProtKB">
        <authorList>
            <consortium name="EnsemblProtists"/>
        </authorList>
    </citation>
    <scope>IDENTIFICATION</scope>
    <source>
        <strain evidence="3">DAOM BR144</strain>
    </source>
</reference>
<dbReference type="GO" id="GO:0043328">
    <property type="term" value="P:protein transport to vacuole involved in ubiquitin-dependent protein catabolic process via the multivesicular body sorting pathway"/>
    <property type="evidence" value="ECO:0007669"/>
    <property type="project" value="InterPro"/>
</dbReference>
<dbReference type="CDD" id="cd21383">
    <property type="entry name" value="GAT_GGA_Tom1-like"/>
    <property type="match status" value="1"/>
</dbReference>
<dbReference type="SMART" id="SM00288">
    <property type="entry name" value="VHS"/>
    <property type="match status" value="1"/>
</dbReference>
<dbReference type="OMA" id="GYLPVFH"/>
<dbReference type="HOGENOM" id="CLU_076239_0_0_1"/>
<dbReference type="PROSITE" id="PS50179">
    <property type="entry name" value="VHS"/>
    <property type="match status" value="1"/>
</dbReference>
<accession>K3WUT1</accession>
<evidence type="ECO:0000313" key="3">
    <source>
        <dbReference type="EnsemblProtists" id="PYU1_T008728"/>
    </source>
</evidence>